<evidence type="ECO:0000256" key="1">
    <source>
        <dbReference type="SAM" id="Phobius"/>
    </source>
</evidence>
<feature type="transmembrane region" description="Helical" evidence="1">
    <location>
        <begin position="106"/>
        <end position="128"/>
    </location>
</feature>
<proteinExistence type="predicted"/>
<dbReference type="Proteomes" id="UP000310249">
    <property type="component" value="Unassembled WGS sequence"/>
</dbReference>
<dbReference type="EMBL" id="PNCI01000078">
    <property type="protein sequence ID" value="TMP23963.1"/>
    <property type="molecule type" value="Genomic_DNA"/>
</dbReference>
<comment type="caution">
    <text evidence="2">The sequence shown here is derived from an EMBL/GenBank/DDBJ whole genome shotgun (WGS) entry which is preliminary data.</text>
</comment>
<evidence type="ECO:0000313" key="2">
    <source>
        <dbReference type="EMBL" id="TMP23963.1"/>
    </source>
</evidence>
<dbReference type="AlphaFoldDB" id="A0A5S3WF78"/>
<reference evidence="3" key="2">
    <citation type="submission" date="2019-06" db="EMBL/GenBank/DDBJ databases">
        <title>Co-occurence of chitin degradation, pigmentation and bioactivity in marine Pseudoalteromonas.</title>
        <authorList>
            <person name="Sonnenschein E.C."/>
            <person name="Bech P.K."/>
        </authorList>
    </citation>
    <scope>NUCLEOTIDE SEQUENCE [LARGE SCALE GENOMIC DNA]</scope>
    <source>
        <strain evidence="3">S2676</strain>
    </source>
</reference>
<feature type="transmembrane region" description="Helical" evidence="1">
    <location>
        <begin position="50"/>
        <end position="74"/>
    </location>
</feature>
<dbReference type="RefSeq" id="WP_138551406.1">
    <property type="nucleotide sequence ID" value="NZ_PNCH01000022.1"/>
</dbReference>
<keyword evidence="1" id="KW-0812">Transmembrane</keyword>
<keyword evidence="1" id="KW-0472">Membrane</keyword>
<dbReference type="OrthoDB" id="5875988at2"/>
<accession>A0A5S3WF78</accession>
<protein>
    <submittedName>
        <fullName evidence="2">Uncharacterized protein</fullName>
    </submittedName>
</protein>
<evidence type="ECO:0000313" key="3">
    <source>
        <dbReference type="Proteomes" id="UP000310249"/>
    </source>
</evidence>
<name>A0A5S3WF78_9GAMM</name>
<sequence length="308" mass="35324">MKKAPDGAFFNKDIMIKPTVLLILLFLVSGSLFLSNFPKTVVKYEKSEGYHTFILAAFAGLLLHIVSYVILTVFVKYSPNLAYNFGLEFKSFVAVLMPSIANNAEVLNMVSVSCIAVVLAVLIPMLLVNLYKIFKRDLVLEAWKEDAAGDKTPEFLSLAFRSSELGLPVAFTMKNRKVYIGYIMQTAAAANDIEVLPIVSGYRQKEDLDLKYVIDYYPVMEKARKAEKERVSHNNEELLFAKKFTIVIPHREIVHANLHDMKEKEHFEKCRFDLEQVEADKVNFDTSTTKSSNVKLNKKWFWKLFKRR</sequence>
<feature type="transmembrane region" description="Helical" evidence="1">
    <location>
        <begin position="20"/>
        <end position="38"/>
    </location>
</feature>
<organism evidence="2 3">
    <name type="scientific">Pseudoalteromonas rubra</name>
    <dbReference type="NCBI Taxonomy" id="43658"/>
    <lineage>
        <taxon>Bacteria</taxon>
        <taxon>Pseudomonadati</taxon>
        <taxon>Pseudomonadota</taxon>
        <taxon>Gammaproteobacteria</taxon>
        <taxon>Alteromonadales</taxon>
        <taxon>Pseudoalteromonadaceae</taxon>
        <taxon>Pseudoalteromonas</taxon>
    </lineage>
</organism>
<reference evidence="2 3" key="1">
    <citation type="submission" date="2018-01" db="EMBL/GenBank/DDBJ databases">
        <authorList>
            <person name="Paulsen S."/>
            <person name="Gram L.K."/>
        </authorList>
    </citation>
    <scope>NUCLEOTIDE SEQUENCE [LARGE SCALE GENOMIC DNA]</scope>
    <source>
        <strain evidence="2 3">S2676</strain>
    </source>
</reference>
<gene>
    <name evidence="2" type="ORF">CWB99_22865</name>
</gene>
<keyword evidence="1" id="KW-1133">Transmembrane helix</keyword>